<evidence type="ECO:0000313" key="1">
    <source>
        <dbReference type="EMBL" id="KAI0034974.1"/>
    </source>
</evidence>
<reference evidence="1" key="2">
    <citation type="journal article" date="2022" name="New Phytol.">
        <title>Evolutionary transition to the ectomycorrhizal habit in the genomes of a hyperdiverse lineage of mushroom-forming fungi.</title>
        <authorList>
            <person name="Looney B."/>
            <person name="Miyauchi S."/>
            <person name="Morin E."/>
            <person name="Drula E."/>
            <person name="Courty P.E."/>
            <person name="Kohler A."/>
            <person name="Kuo A."/>
            <person name="LaButti K."/>
            <person name="Pangilinan J."/>
            <person name="Lipzen A."/>
            <person name="Riley R."/>
            <person name="Andreopoulos W."/>
            <person name="He G."/>
            <person name="Johnson J."/>
            <person name="Nolan M."/>
            <person name="Tritt A."/>
            <person name="Barry K.W."/>
            <person name="Grigoriev I.V."/>
            <person name="Nagy L.G."/>
            <person name="Hibbett D."/>
            <person name="Henrissat B."/>
            <person name="Matheny P.B."/>
            <person name="Labbe J."/>
            <person name="Martin F.M."/>
        </authorList>
    </citation>
    <scope>NUCLEOTIDE SEQUENCE</scope>
    <source>
        <strain evidence="1">EC-137</strain>
    </source>
</reference>
<name>A0ACB8QSV8_9AGAM</name>
<dbReference type="EMBL" id="MU273491">
    <property type="protein sequence ID" value="KAI0034974.1"/>
    <property type="molecule type" value="Genomic_DNA"/>
</dbReference>
<proteinExistence type="predicted"/>
<evidence type="ECO:0000313" key="2">
    <source>
        <dbReference type="Proteomes" id="UP000814128"/>
    </source>
</evidence>
<accession>A0ACB8QSV8</accession>
<dbReference type="Proteomes" id="UP000814128">
    <property type="component" value="Unassembled WGS sequence"/>
</dbReference>
<protein>
    <submittedName>
        <fullName evidence="1">DNA glycosylase</fullName>
    </submittedName>
</protein>
<feature type="non-terminal residue" evidence="1">
    <location>
        <position position="1"/>
    </location>
</feature>
<comment type="caution">
    <text evidence="1">The sequence shown here is derived from an EMBL/GenBank/DDBJ whole genome shotgun (WGS) entry which is preliminary data.</text>
</comment>
<reference evidence="1" key="1">
    <citation type="submission" date="2021-02" db="EMBL/GenBank/DDBJ databases">
        <authorList>
            <consortium name="DOE Joint Genome Institute"/>
            <person name="Ahrendt S."/>
            <person name="Looney B.P."/>
            <person name="Miyauchi S."/>
            <person name="Morin E."/>
            <person name="Drula E."/>
            <person name="Courty P.E."/>
            <person name="Chicoki N."/>
            <person name="Fauchery L."/>
            <person name="Kohler A."/>
            <person name="Kuo A."/>
            <person name="Labutti K."/>
            <person name="Pangilinan J."/>
            <person name="Lipzen A."/>
            <person name="Riley R."/>
            <person name="Andreopoulos W."/>
            <person name="He G."/>
            <person name="Johnson J."/>
            <person name="Barry K.W."/>
            <person name="Grigoriev I.V."/>
            <person name="Nagy L."/>
            <person name="Hibbett D."/>
            <person name="Henrissat B."/>
            <person name="Matheny P.B."/>
            <person name="Labbe J."/>
            <person name="Martin F."/>
        </authorList>
    </citation>
    <scope>NUCLEOTIDE SEQUENCE</scope>
    <source>
        <strain evidence="1">EC-137</strain>
    </source>
</reference>
<keyword evidence="2" id="KW-1185">Reference proteome</keyword>
<feature type="non-terminal residue" evidence="1">
    <location>
        <position position="255"/>
    </location>
</feature>
<sequence>RKADSQSPRKPVRAKLDVPHPAPEHWREVYDAIKEMRSKFVAPVDTMGCALAQQHETDPKAPLSLNNKRLITLVSLMLSSQTKDEITFAAVLKLREAVGGTLSLDALLAADNAIISGAINKCGFWQRKTDYIKRTAQALRERFDSDVPNTIDDLCSLPGVGEKMGFLCLQEAWGISTGIGVDVHVDRITNRLGWHKPSTLGKPEKTRLNLESWLPPELHSEINPLLVGFGQVVCKPQRPACNQCTLSTGGLCPSA</sequence>
<organism evidence="1 2">
    <name type="scientific">Vararia minispora EC-137</name>
    <dbReference type="NCBI Taxonomy" id="1314806"/>
    <lineage>
        <taxon>Eukaryota</taxon>
        <taxon>Fungi</taxon>
        <taxon>Dikarya</taxon>
        <taxon>Basidiomycota</taxon>
        <taxon>Agaricomycotina</taxon>
        <taxon>Agaricomycetes</taxon>
        <taxon>Russulales</taxon>
        <taxon>Lachnocladiaceae</taxon>
        <taxon>Vararia</taxon>
    </lineage>
</organism>
<gene>
    <name evidence="1" type="ORF">K488DRAFT_36775</name>
</gene>